<comment type="caution">
    <text evidence="2">The sequence shown here is derived from an EMBL/GenBank/DDBJ whole genome shotgun (WGS) entry which is preliminary data.</text>
</comment>
<dbReference type="InterPro" id="IPR050266">
    <property type="entry name" value="AB_hydrolase_sf"/>
</dbReference>
<dbReference type="PRINTS" id="PR00111">
    <property type="entry name" value="ABHYDROLASE"/>
</dbReference>
<dbReference type="Pfam" id="PF00561">
    <property type="entry name" value="Abhydrolase_1"/>
    <property type="match status" value="1"/>
</dbReference>
<dbReference type="Proteomes" id="UP000245639">
    <property type="component" value="Unassembled WGS sequence"/>
</dbReference>
<dbReference type="PANTHER" id="PTHR43798:SF33">
    <property type="entry name" value="HYDROLASE, PUTATIVE (AFU_ORTHOLOGUE AFUA_2G14860)-RELATED"/>
    <property type="match status" value="1"/>
</dbReference>
<reference evidence="2 3" key="1">
    <citation type="submission" date="2018-04" db="EMBL/GenBank/DDBJ databases">
        <title>Genomic Encyclopedia of Type Strains, Phase IV (KMG-IV): sequencing the most valuable type-strain genomes for metagenomic binning, comparative biology and taxonomic classification.</title>
        <authorList>
            <person name="Goeker M."/>
        </authorList>
    </citation>
    <scope>NUCLEOTIDE SEQUENCE [LARGE SCALE GENOMIC DNA]</scope>
    <source>
        <strain evidence="2 3">DSM 45771</strain>
    </source>
</reference>
<dbReference type="PANTHER" id="PTHR43798">
    <property type="entry name" value="MONOACYLGLYCEROL LIPASE"/>
    <property type="match status" value="1"/>
</dbReference>
<dbReference type="RefSeq" id="WP_133252087.1">
    <property type="nucleotide sequence ID" value="NZ_QEKW01000028.1"/>
</dbReference>
<dbReference type="GO" id="GO:0046464">
    <property type="term" value="P:acylglycerol catabolic process"/>
    <property type="evidence" value="ECO:0007669"/>
    <property type="project" value="TreeGrafter"/>
</dbReference>
<dbReference type="SUPFAM" id="SSF53474">
    <property type="entry name" value="alpha/beta-Hydrolases"/>
    <property type="match status" value="1"/>
</dbReference>
<evidence type="ECO:0000313" key="3">
    <source>
        <dbReference type="Proteomes" id="UP000245639"/>
    </source>
</evidence>
<dbReference type="InterPro" id="IPR000073">
    <property type="entry name" value="AB_hydrolase_1"/>
</dbReference>
<organism evidence="2 3">
    <name type="scientific">Actinomycetospora cinnamomea</name>
    <dbReference type="NCBI Taxonomy" id="663609"/>
    <lineage>
        <taxon>Bacteria</taxon>
        <taxon>Bacillati</taxon>
        <taxon>Actinomycetota</taxon>
        <taxon>Actinomycetes</taxon>
        <taxon>Pseudonocardiales</taxon>
        <taxon>Pseudonocardiaceae</taxon>
        <taxon>Actinomycetospora</taxon>
    </lineage>
</organism>
<dbReference type="GO" id="GO:0047372">
    <property type="term" value="F:monoacylglycerol lipase activity"/>
    <property type="evidence" value="ECO:0007669"/>
    <property type="project" value="TreeGrafter"/>
</dbReference>
<dbReference type="AlphaFoldDB" id="A0A2U1EAJ2"/>
<dbReference type="GO" id="GO:0016020">
    <property type="term" value="C:membrane"/>
    <property type="evidence" value="ECO:0007669"/>
    <property type="project" value="TreeGrafter"/>
</dbReference>
<evidence type="ECO:0000313" key="2">
    <source>
        <dbReference type="EMBL" id="PVY96729.1"/>
    </source>
</evidence>
<dbReference type="InterPro" id="IPR029058">
    <property type="entry name" value="AB_hydrolase_fold"/>
</dbReference>
<dbReference type="Gene3D" id="3.40.50.1820">
    <property type="entry name" value="alpha/beta hydrolase"/>
    <property type="match status" value="1"/>
</dbReference>
<evidence type="ECO:0000259" key="1">
    <source>
        <dbReference type="Pfam" id="PF00561"/>
    </source>
</evidence>
<feature type="domain" description="AB hydrolase-1" evidence="1">
    <location>
        <begin position="29"/>
        <end position="252"/>
    </location>
</feature>
<dbReference type="OrthoDB" id="3371334at2"/>
<accession>A0A2U1EAJ2</accession>
<name>A0A2U1EAJ2_9PSEU</name>
<dbReference type="EMBL" id="QEKW01000028">
    <property type="protein sequence ID" value="PVY96729.1"/>
    <property type="molecule type" value="Genomic_DNA"/>
</dbReference>
<protein>
    <submittedName>
        <fullName evidence="2">Pimeloyl-ACP methyl ester carboxylesterase</fullName>
    </submittedName>
</protein>
<keyword evidence="3" id="KW-1185">Reference proteome</keyword>
<gene>
    <name evidence="2" type="ORF">C8D89_12838</name>
</gene>
<proteinExistence type="predicted"/>
<sequence>MDTTATRAWLPTGVGLHYVDQGPPVAEETVVLVHGWPDSAYSHHRVLAELPAEHRAVTMDLRGFGDSDRPPGGYAIDDLAADVAALVETVGLAGVTLVGHSMGSFVARRVATQRPELVRRLVLIGTAVSADNAVLREVADLVRDLPDPVPADFTREFAASTLHLPVPEEFFDTLVDESRKAPTRVWRAALAGLLEVDDAAELERIAAPTLVLGGEQDALFTIAEQTAVAAAIPRARLTLYPETGHCPNWERPARVAADISAFLRET</sequence>